<keyword evidence="4" id="KW-1185">Reference proteome</keyword>
<dbReference type="Gene3D" id="3.90.1200.10">
    <property type="match status" value="1"/>
</dbReference>
<dbReference type="RefSeq" id="WP_152826272.1">
    <property type="nucleotide sequence ID" value="NZ_WHUT02000005.1"/>
</dbReference>
<dbReference type="InterPro" id="IPR050249">
    <property type="entry name" value="Pseudomonas-type_ThrB"/>
</dbReference>
<sequence length="309" mass="33309">MSVEAAAAFWGGRDLRLLGHRENAVYAMTCADGTRAALRLHRAGYQSADAIRSELWWCAALADAGVAVPRPLPCLSGDLLASYVPGQHASAISWVEGAALGEARVPLTGNAAAQAAVHHALGRLLAQMHDATDALALPPGFQRPRWDRAGLLGEAPFWGRFWEHPLLTPPEAEVLYAARDLLRGRLADLPEAGPGFGLIHADVLRENVFVDSGALTLIDFDDCGFGYRLYDLGTVLSQNLYEPHFPAIRDSLIAGYASLRAVDAEQVTLFTLMRTLASVGWVAPRLPLADPVHRKHIDRALMCAGQVLG</sequence>
<gene>
    <name evidence="3" type="ORF">GEU84_010735</name>
</gene>
<organism evidence="3 4">
    <name type="scientific">Fertoeibacter niger</name>
    <dbReference type="NCBI Taxonomy" id="2656921"/>
    <lineage>
        <taxon>Bacteria</taxon>
        <taxon>Pseudomonadati</taxon>
        <taxon>Pseudomonadota</taxon>
        <taxon>Alphaproteobacteria</taxon>
        <taxon>Rhodobacterales</taxon>
        <taxon>Paracoccaceae</taxon>
        <taxon>Fertoeibacter</taxon>
    </lineage>
</organism>
<dbReference type="GO" id="GO:0009088">
    <property type="term" value="P:threonine biosynthetic process"/>
    <property type="evidence" value="ECO:0007669"/>
    <property type="project" value="TreeGrafter"/>
</dbReference>
<dbReference type="InterPro" id="IPR002575">
    <property type="entry name" value="Aminoglycoside_PTrfase"/>
</dbReference>
<dbReference type="Pfam" id="PF01636">
    <property type="entry name" value="APH"/>
    <property type="match status" value="1"/>
</dbReference>
<dbReference type="Proteomes" id="UP000484076">
    <property type="component" value="Unassembled WGS sequence"/>
</dbReference>
<dbReference type="EMBL" id="WHUT02000005">
    <property type="protein sequence ID" value="NUB44861.1"/>
    <property type="molecule type" value="Genomic_DNA"/>
</dbReference>
<name>A0A8X8H0I0_9RHOB</name>
<proteinExistence type="inferred from homology"/>
<dbReference type="AlphaFoldDB" id="A0A8X8H0I0"/>
<evidence type="ECO:0000259" key="2">
    <source>
        <dbReference type="Pfam" id="PF01636"/>
    </source>
</evidence>
<evidence type="ECO:0000313" key="3">
    <source>
        <dbReference type="EMBL" id="NUB44861.1"/>
    </source>
</evidence>
<evidence type="ECO:0000256" key="1">
    <source>
        <dbReference type="ARBA" id="ARBA00038240"/>
    </source>
</evidence>
<accession>A0A8X8H0I0</accession>
<feature type="domain" description="Aminoglycoside phosphotransferase" evidence="2">
    <location>
        <begin position="19"/>
        <end position="258"/>
    </location>
</feature>
<reference evidence="3" key="1">
    <citation type="submission" date="2020-05" db="EMBL/GenBank/DDBJ databases">
        <title>Fertoebacter nigrum gen. nov., sp. nov., a new member of the family Rhodobacteraceae.</title>
        <authorList>
            <person name="Szuroczki S."/>
            <person name="Abbaszade G."/>
            <person name="Buni D."/>
            <person name="Schumann P."/>
            <person name="Toth E."/>
        </authorList>
    </citation>
    <scope>NUCLEOTIDE SEQUENCE</scope>
    <source>
        <strain evidence="3">RG-N-1a</strain>
    </source>
</reference>
<dbReference type="PANTHER" id="PTHR21064">
    <property type="entry name" value="AMINOGLYCOSIDE PHOSPHOTRANSFERASE DOMAIN-CONTAINING PROTEIN-RELATED"/>
    <property type="match status" value="1"/>
</dbReference>
<comment type="caution">
    <text evidence="3">The sequence shown here is derived from an EMBL/GenBank/DDBJ whole genome shotgun (WGS) entry which is preliminary data.</text>
</comment>
<dbReference type="PANTHER" id="PTHR21064:SF6">
    <property type="entry name" value="AMINOGLYCOSIDE PHOSPHOTRANSFERASE DOMAIN-CONTAINING PROTEIN"/>
    <property type="match status" value="1"/>
</dbReference>
<dbReference type="GO" id="GO:0004413">
    <property type="term" value="F:homoserine kinase activity"/>
    <property type="evidence" value="ECO:0007669"/>
    <property type="project" value="TreeGrafter"/>
</dbReference>
<evidence type="ECO:0000313" key="4">
    <source>
        <dbReference type="Proteomes" id="UP000484076"/>
    </source>
</evidence>
<comment type="similarity">
    <text evidence="1">Belongs to the pseudomonas-type ThrB family.</text>
</comment>
<protein>
    <submittedName>
        <fullName evidence="3">Phosphotransferase</fullName>
    </submittedName>
</protein>
<dbReference type="SUPFAM" id="SSF56112">
    <property type="entry name" value="Protein kinase-like (PK-like)"/>
    <property type="match status" value="1"/>
</dbReference>
<dbReference type="InterPro" id="IPR011009">
    <property type="entry name" value="Kinase-like_dom_sf"/>
</dbReference>